<dbReference type="Pfam" id="PF01566">
    <property type="entry name" value="Nramp"/>
    <property type="match status" value="1"/>
</dbReference>
<keyword evidence="8" id="KW-1185">Reference proteome</keyword>
<dbReference type="GO" id="GO:0005384">
    <property type="term" value="F:manganese ion transmembrane transporter activity"/>
    <property type="evidence" value="ECO:0007669"/>
    <property type="project" value="TreeGrafter"/>
</dbReference>
<protein>
    <submittedName>
        <fullName evidence="7">Uncharacterized protein</fullName>
    </submittedName>
</protein>
<dbReference type="AlphaFoldDB" id="A0AAF0QDQ4"/>
<evidence type="ECO:0000256" key="3">
    <source>
        <dbReference type="ARBA" id="ARBA00022692"/>
    </source>
</evidence>
<keyword evidence="3 6" id="KW-0812">Transmembrane</keyword>
<evidence type="ECO:0000256" key="1">
    <source>
        <dbReference type="ARBA" id="ARBA00004141"/>
    </source>
</evidence>
<dbReference type="PANTHER" id="PTHR11706">
    <property type="entry name" value="SOLUTE CARRIER PROTEIN FAMILY 11 MEMBER"/>
    <property type="match status" value="1"/>
</dbReference>
<accession>A0AAF0QDQ4</accession>
<evidence type="ECO:0000256" key="6">
    <source>
        <dbReference type="SAM" id="Phobius"/>
    </source>
</evidence>
<proteinExistence type="inferred from homology"/>
<evidence type="ECO:0000256" key="4">
    <source>
        <dbReference type="ARBA" id="ARBA00022989"/>
    </source>
</evidence>
<dbReference type="EMBL" id="CP133614">
    <property type="protein sequence ID" value="WMV21899.1"/>
    <property type="molecule type" value="Genomic_DNA"/>
</dbReference>
<dbReference type="GO" id="GO:0034755">
    <property type="term" value="P:iron ion transmembrane transport"/>
    <property type="evidence" value="ECO:0007669"/>
    <property type="project" value="TreeGrafter"/>
</dbReference>
<evidence type="ECO:0000313" key="7">
    <source>
        <dbReference type="EMBL" id="WMV21899.1"/>
    </source>
</evidence>
<comment type="similarity">
    <text evidence="2">Belongs to the NRAMP (TC 2.A.55) family.</text>
</comment>
<name>A0AAF0QDQ4_SOLVR</name>
<dbReference type="Proteomes" id="UP001234989">
    <property type="component" value="Chromosome 3"/>
</dbReference>
<feature type="transmembrane region" description="Helical" evidence="6">
    <location>
        <begin position="48"/>
        <end position="71"/>
    </location>
</feature>
<evidence type="ECO:0000256" key="5">
    <source>
        <dbReference type="ARBA" id="ARBA00023136"/>
    </source>
</evidence>
<comment type="subcellular location">
    <subcellularLocation>
        <location evidence="1">Membrane</location>
        <topology evidence="1">Multi-pass membrane protein</topology>
    </subcellularLocation>
</comment>
<evidence type="ECO:0000313" key="8">
    <source>
        <dbReference type="Proteomes" id="UP001234989"/>
    </source>
</evidence>
<dbReference type="InterPro" id="IPR001046">
    <property type="entry name" value="NRAMP_fam"/>
</dbReference>
<feature type="transmembrane region" description="Helical" evidence="6">
    <location>
        <begin position="12"/>
        <end position="28"/>
    </location>
</feature>
<dbReference type="NCBIfam" id="NF037982">
    <property type="entry name" value="Nramp_1"/>
    <property type="match status" value="1"/>
</dbReference>
<organism evidence="7 8">
    <name type="scientific">Solanum verrucosum</name>
    <dbReference type="NCBI Taxonomy" id="315347"/>
    <lineage>
        <taxon>Eukaryota</taxon>
        <taxon>Viridiplantae</taxon>
        <taxon>Streptophyta</taxon>
        <taxon>Embryophyta</taxon>
        <taxon>Tracheophyta</taxon>
        <taxon>Spermatophyta</taxon>
        <taxon>Magnoliopsida</taxon>
        <taxon>eudicotyledons</taxon>
        <taxon>Gunneridae</taxon>
        <taxon>Pentapetalae</taxon>
        <taxon>asterids</taxon>
        <taxon>lamiids</taxon>
        <taxon>Solanales</taxon>
        <taxon>Solanaceae</taxon>
        <taxon>Solanoideae</taxon>
        <taxon>Solaneae</taxon>
        <taxon>Solanum</taxon>
    </lineage>
</organism>
<gene>
    <name evidence="7" type="ORF">MTR67_015284</name>
</gene>
<dbReference type="GO" id="GO:0015086">
    <property type="term" value="F:cadmium ion transmembrane transporter activity"/>
    <property type="evidence" value="ECO:0007669"/>
    <property type="project" value="TreeGrafter"/>
</dbReference>
<dbReference type="PANTHER" id="PTHR11706:SF54">
    <property type="entry name" value="METAL TRANSPORTER NRAMP1"/>
    <property type="match status" value="1"/>
</dbReference>
<evidence type="ECO:0000256" key="2">
    <source>
        <dbReference type="ARBA" id="ARBA00009965"/>
    </source>
</evidence>
<dbReference type="GO" id="GO:0005886">
    <property type="term" value="C:plasma membrane"/>
    <property type="evidence" value="ECO:0007669"/>
    <property type="project" value="TreeGrafter"/>
</dbReference>
<reference evidence="7" key="1">
    <citation type="submission" date="2023-08" db="EMBL/GenBank/DDBJ databases">
        <title>A de novo genome assembly of Solanum verrucosum Schlechtendal, a Mexican diploid species geographically isolated from the other diploid A-genome species in potato relatives.</title>
        <authorList>
            <person name="Hosaka K."/>
        </authorList>
    </citation>
    <scope>NUCLEOTIDE SEQUENCE</scope>
    <source>
        <tissue evidence="7">Young leaves</tissue>
    </source>
</reference>
<keyword evidence="4 6" id="KW-1133">Transmembrane helix</keyword>
<keyword evidence="5 6" id="KW-0472">Membrane</keyword>
<sequence>MFLYLQKKSWKNIFSYIGPGFLVSIAYIDPGNFQTDLQAGAQYKYGLLWIILLASFAALVIQSLAANLGVVTGKHLAEHCRKEYAKVPNFILWVIAEIAIVACDIPEVSFQLCSHWDSVCFKHALQNTNMVWRAYHRAEYLDSTSIATIWGMFVSFTSKTYA</sequence>